<dbReference type="Proteomes" id="UP001221898">
    <property type="component" value="Unassembled WGS sequence"/>
</dbReference>
<dbReference type="InterPro" id="IPR043502">
    <property type="entry name" value="DNA/RNA_pol_sf"/>
</dbReference>
<evidence type="ECO:0000259" key="3">
    <source>
        <dbReference type="Pfam" id="PF00078"/>
    </source>
</evidence>
<sequence length="151" mass="17333">MCSVTFQAHLQHLEEVFQQLSWHGLKLQPQKCRLLKREVKYLGYVIEPEGVAMDLDKKVMDSSAFTPVVSGNRSPGEEDAGHDLDWGVFRESSRLTFSYVLGRGTSPCLTKGATRGLPFRLNRRRNRDYLLCWLLYRGSRHLPRTQGHRSG</sequence>
<dbReference type="Pfam" id="PF00078">
    <property type="entry name" value="RVT_1"/>
    <property type="match status" value="1"/>
</dbReference>
<organism evidence="4 5">
    <name type="scientific">Aldrovandia affinis</name>
    <dbReference type="NCBI Taxonomy" id="143900"/>
    <lineage>
        <taxon>Eukaryota</taxon>
        <taxon>Metazoa</taxon>
        <taxon>Chordata</taxon>
        <taxon>Craniata</taxon>
        <taxon>Vertebrata</taxon>
        <taxon>Euteleostomi</taxon>
        <taxon>Actinopterygii</taxon>
        <taxon>Neopterygii</taxon>
        <taxon>Teleostei</taxon>
        <taxon>Notacanthiformes</taxon>
        <taxon>Halosauridae</taxon>
        <taxon>Aldrovandia</taxon>
    </lineage>
</organism>
<evidence type="ECO:0000256" key="1">
    <source>
        <dbReference type="ARBA" id="ARBA00010879"/>
    </source>
</evidence>
<feature type="domain" description="Reverse transcriptase" evidence="3">
    <location>
        <begin position="7"/>
        <end position="46"/>
    </location>
</feature>
<dbReference type="EC" id="3.1.26.4" evidence="2"/>
<accession>A0AAD7T046</accession>
<name>A0AAD7T046_9TELE</name>
<dbReference type="InterPro" id="IPR043128">
    <property type="entry name" value="Rev_trsase/Diguanyl_cyclase"/>
</dbReference>
<gene>
    <name evidence="4" type="ORF">AAFF_G00154580</name>
</gene>
<dbReference type="InterPro" id="IPR000477">
    <property type="entry name" value="RT_dom"/>
</dbReference>
<comment type="caution">
    <text evidence="4">The sequence shown here is derived from an EMBL/GenBank/DDBJ whole genome shotgun (WGS) entry which is preliminary data.</text>
</comment>
<dbReference type="Gene3D" id="3.30.70.270">
    <property type="match status" value="1"/>
</dbReference>
<dbReference type="SUPFAM" id="SSF56672">
    <property type="entry name" value="DNA/RNA polymerases"/>
    <property type="match status" value="1"/>
</dbReference>
<dbReference type="AlphaFoldDB" id="A0AAD7T046"/>
<evidence type="ECO:0000313" key="5">
    <source>
        <dbReference type="Proteomes" id="UP001221898"/>
    </source>
</evidence>
<keyword evidence="5" id="KW-1185">Reference proteome</keyword>
<proteinExistence type="inferred from homology"/>
<dbReference type="GO" id="GO:0004523">
    <property type="term" value="F:RNA-DNA hybrid ribonuclease activity"/>
    <property type="evidence" value="ECO:0007669"/>
    <property type="project" value="UniProtKB-EC"/>
</dbReference>
<comment type="similarity">
    <text evidence="1">Belongs to the beta type-B retroviral polymerase family. HERV class-II K(HML-2) pol subfamily.</text>
</comment>
<evidence type="ECO:0000256" key="2">
    <source>
        <dbReference type="ARBA" id="ARBA00012180"/>
    </source>
</evidence>
<dbReference type="EMBL" id="JAINUG010000021">
    <property type="protein sequence ID" value="KAJ8411820.1"/>
    <property type="molecule type" value="Genomic_DNA"/>
</dbReference>
<protein>
    <recommendedName>
        <fullName evidence="2">ribonuclease H</fullName>
        <ecNumber evidence="2">3.1.26.4</ecNumber>
    </recommendedName>
</protein>
<evidence type="ECO:0000313" key="4">
    <source>
        <dbReference type="EMBL" id="KAJ8411820.1"/>
    </source>
</evidence>
<reference evidence="4" key="1">
    <citation type="journal article" date="2023" name="Science">
        <title>Genome structures resolve the early diversification of teleost fishes.</title>
        <authorList>
            <person name="Parey E."/>
            <person name="Louis A."/>
            <person name="Montfort J."/>
            <person name="Bouchez O."/>
            <person name="Roques C."/>
            <person name="Iampietro C."/>
            <person name="Lluch J."/>
            <person name="Castinel A."/>
            <person name="Donnadieu C."/>
            <person name="Desvignes T."/>
            <person name="Floi Bucao C."/>
            <person name="Jouanno E."/>
            <person name="Wen M."/>
            <person name="Mejri S."/>
            <person name="Dirks R."/>
            <person name="Jansen H."/>
            <person name="Henkel C."/>
            <person name="Chen W.J."/>
            <person name="Zahm M."/>
            <person name="Cabau C."/>
            <person name="Klopp C."/>
            <person name="Thompson A.W."/>
            <person name="Robinson-Rechavi M."/>
            <person name="Braasch I."/>
            <person name="Lecointre G."/>
            <person name="Bobe J."/>
            <person name="Postlethwait J.H."/>
            <person name="Berthelot C."/>
            <person name="Roest Crollius H."/>
            <person name="Guiguen Y."/>
        </authorList>
    </citation>
    <scope>NUCLEOTIDE SEQUENCE</scope>
    <source>
        <strain evidence="4">NC1722</strain>
    </source>
</reference>